<dbReference type="Gene3D" id="3.40.140.10">
    <property type="entry name" value="Cytidine Deaminase, domain 2"/>
    <property type="match status" value="1"/>
</dbReference>
<dbReference type="GO" id="GO:0016783">
    <property type="term" value="F:sulfurtransferase activity"/>
    <property type="evidence" value="ECO:0007669"/>
    <property type="project" value="InterPro"/>
</dbReference>
<dbReference type="GO" id="GO:0005737">
    <property type="term" value="C:cytoplasm"/>
    <property type="evidence" value="ECO:0007669"/>
    <property type="project" value="UniProtKB-SubCell"/>
</dbReference>
<accession>F1YVZ5</accession>
<organism evidence="4 5">
    <name type="scientific">Acetobacter pomorum DM001</name>
    <dbReference type="NCBI Taxonomy" id="945681"/>
    <lineage>
        <taxon>Bacteria</taxon>
        <taxon>Pseudomonadati</taxon>
        <taxon>Pseudomonadota</taxon>
        <taxon>Alphaproteobacteria</taxon>
        <taxon>Acetobacterales</taxon>
        <taxon>Acetobacteraceae</taxon>
        <taxon>Acetobacter</taxon>
    </lineage>
</organism>
<dbReference type="Gene3D" id="3.10.20.10">
    <property type="match status" value="1"/>
</dbReference>
<proteinExistence type="inferred from homology"/>
<dbReference type="SUPFAM" id="SSF53927">
    <property type="entry name" value="Cytidine deaminase-like"/>
    <property type="match status" value="1"/>
</dbReference>
<sequence length="281" mass="30543">MMAENISFSVALPYEAERISWPQGHESVVVARERNSLMLAEETPLALIYNGIDYAVMMITPHDIDDFIVGFSFTEDIISSGADLRQIKITAQPDSLRADVRVNAESLRKVLARTRRPIAGRTGCGICGADMESITNRKICGVIGQEPDANAIHKALENLRNHQVLNKGVGMLHAAAWCLPNGHIVHMREDVGRHNALDKLIGYGLRHQLDFTQGFCFLTSRCSYEMAAKAVAAGMSAVVTLSAPTALAVRTARAAGLVLISPARTTGMYMVSPAPQDQESI</sequence>
<dbReference type="InterPro" id="IPR016193">
    <property type="entry name" value="Cytidine_deaminase-like"/>
</dbReference>
<keyword evidence="2 3" id="KW-0501">Molybdenum cofactor biosynthesis</keyword>
<evidence type="ECO:0000256" key="3">
    <source>
        <dbReference type="HAMAP-Rule" id="MF_00187"/>
    </source>
</evidence>
<comment type="caution">
    <text evidence="4">The sequence shown here is derived from an EMBL/GenBank/DDBJ whole genome shotgun (WGS) entry which is preliminary data.</text>
</comment>
<dbReference type="PIRSF" id="PIRSF015626">
    <property type="entry name" value="FdhD"/>
    <property type="match status" value="1"/>
</dbReference>
<feature type="active site" description="Cysteine persulfide intermediate" evidence="3">
    <location>
        <position position="124"/>
    </location>
</feature>
<comment type="similarity">
    <text evidence="3">Belongs to the FdhD family.</text>
</comment>
<evidence type="ECO:0000313" key="4">
    <source>
        <dbReference type="EMBL" id="EGE46988.1"/>
    </source>
</evidence>
<dbReference type="Proteomes" id="UP000018454">
    <property type="component" value="Unassembled WGS sequence"/>
</dbReference>
<dbReference type="GO" id="GO:0097163">
    <property type="term" value="F:sulfur carrier activity"/>
    <property type="evidence" value="ECO:0007669"/>
    <property type="project" value="UniProtKB-UniRule"/>
</dbReference>
<protein>
    <recommendedName>
        <fullName evidence="3">Sulfur carrier protein FdhD</fullName>
    </recommendedName>
</protein>
<evidence type="ECO:0000256" key="2">
    <source>
        <dbReference type="ARBA" id="ARBA00023150"/>
    </source>
</evidence>
<evidence type="ECO:0000313" key="5">
    <source>
        <dbReference type="Proteomes" id="UP000018454"/>
    </source>
</evidence>
<gene>
    <name evidence="3 4" type="primary">fdhD</name>
    <name evidence="4" type="ORF">APO_2401</name>
</gene>
<dbReference type="Pfam" id="PF02634">
    <property type="entry name" value="FdhD-NarQ"/>
    <property type="match status" value="1"/>
</dbReference>
<comment type="caution">
    <text evidence="3">Lacks conserved residue(s) required for the propagation of feature annotation.</text>
</comment>
<comment type="function">
    <text evidence="3">Required for formate dehydrogenase (FDH) activity. Acts as a sulfur carrier protein that transfers sulfur from IscS to the molybdenum cofactor prior to its insertion into FDH.</text>
</comment>
<comment type="subcellular location">
    <subcellularLocation>
        <location evidence="3">Cytoplasm</location>
    </subcellularLocation>
</comment>
<dbReference type="HAMAP" id="MF_00187">
    <property type="entry name" value="FdhD"/>
    <property type="match status" value="1"/>
</dbReference>
<evidence type="ECO:0000256" key="1">
    <source>
        <dbReference type="ARBA" id="ARBA00022490"/>
    </source>
</evidence>
<reference evidence="4 5" key="1">
    <citation type="journal article" date="2011" name="Science">
        <title>Drosophila microbiome modulates host developmental and metabolic homeostasis via insulin signaling.</title>
        <authorList>
            <person name="Shin S.C."/>
            <person name="Kim S.H."/>
            <person name="You H."/>
            <person name="Kim B."/>
            <person name="Kim A.C."/>
            <person name="Lee K.A."/>
            <person name="Yoon J.H."/>
            <person name="Ryu J.H."/>
            <person name="Lee W.J."/>
        </authorList>
    </citation>
    <scope>NUCLEOTIDE SEQUENCE [LARGE SCALE GENOMIC DNA]</scope>
    <source>
        <strain evidence="4 5">DM001</strain>
    </source>
</reference>
<name>F1YVZ5_9PROT</name>
<dbReference type="GO" id="GO:0006777">
    <property type="term" value="P:Mo-molybdopterin cofactor biosynthetic process"/>
    <property type="evidence" value="ECO:0007669"/>
    <property type="project" value="UniProtKB-UniRule"/>
</dbReference>
<dbReference type="EMBL" id="AEUP01000031">
    <property type="protein sequence ID" value="EGE46988.1"/>
    <property type="molecule type" value="Genomic_DNA"/>
</dbReference>
<dbReference type="NCBIfam" id="TIGR00129">
    <property type="entry name" value="fdhD_narQ"/>
    <property type="match status" value="1"/>
</dbReference>
<dbReference type="InterPro" id="IPR003786">
    <property type="entry name" value="FdhD"/>
</dbReference>
<dbReference type="PANTHER" id="PTHR30592:SF1">
    <property type="entry name" value="SULFUR CARRIER PROTEIN FDHD"/>
    <property type="match status" value="1"/>
</dbReference>
<dbReference type="PANTHER" id="PTHR30592">
    <property type="entry name" value="FORMATE DEHYDROGENASE"/>
    <property type="match status" value="1"/>
</dbReference>
<keyword evidence="1 3" id="KW-0963">Cytoplasm</keyword>
<dbReference type="AlphaFoldDB" id="F1YVZ5"/>